<dbReference type="OrthoDB" id="287318at2"/>
<accession>A0A4D7APN0</accession>
<dbReference type="KEGG" id="pstg:E8M01_02220"/>
<feature type="domain" description="GIY-YIG" evidence="2">
    <location>
        <begin position="1"/>
        <end position="76"/>
    </location>
</feature>
<dbReference type="InterPro" id="IPR035901">
    <property type="entry name" value="GIY-YIG_endonuc_sf"/>
</dbReference>
<evidence type="ECO:0000313" key="4">
    <source>
        <dbReference type="Proteomes" id="UP000298781"/>
    </source>
</evidence>
<dbReference type="PROSITE" id="PS50164">
    <property type="entry name" value="GIY_YIG"/>
    <property type="match status" value="1"/>
</dbReference>
<dbReference type="InterPro" id="IPR000305">
    <property type="entry name" value="GIY-YIG_endonuc"/>
</dbReference>
<reference evidence="3 4" key="1">
    <citation type="submission" date="2019-04" db="EMBL/GenBank/DDBJ databases">
        <title>Phreatobacter aquaticus sp. nov.</title>
        <authorList>
            <person name="Choi A."/>
        </authorList>
    </citation>
    <scope>NUCLEOTIDE SEQUENCE [LARGE SCALE GENOMIC DNA]</scope>
    <source>
        <strain evidence="3 4">KCTC 52518</strain>
    </source>
</reference>
<dbReference type="EMBL" id="CP039690">
    <property type="protein sequence ID" value="QCI63154.1"/>
    <property type="molecule type" value="Genomic_DNA"/>
</dbReference>
<dbReference type="Gene3D" id="3.40.1440.10">
    <property type="entry name" value="GIY-YIG endonuclease"/>
    <property type="match status" value="1"/>
</dbReference>
<evidence type="ECO:0000313" key="3">
    <source>
        <dbReference type="EMBL" id="QCI63154.1"/>
    </source>
</evidence>
<dbReference type="SUPFAM" id="SSF82771">
    <property type="entry name" value="GIY-YIG endonuclease"/>
    <property type="match status" value="1"/>
</dbReference>
<name>A0A4D7APN0_9HYPH</name>
<dbReference type="CDD" id="cd10448">
    <property type="entry name" value="GIY-YIG_unchar_3"/>
    <property type="match status" value="1"/>
</dbReference>
<keyword evidence="4" id="KW-1185">Reference proteome</keyword>
<protein>
    <submittedName>
        <fullName evidence="3">GIY-YIG nuclease family protein</fullName>
    </submittedName>
</protein>
<organism evidence="3 4">
    <name type="scientific">Phreatobacter stygius</name>
    <dbReference type="NCBI Taxonomy" id="1940610"/>
    <lineage>
        <taxon>Bacteria</taxon>
        <taxon>Pseudomonadati</taxon>
        <taxon>Pseudomonadota</taxon>
        <taxon>Alphaproteobacteria</taxon>
        <taxon>Hyphomicrobiales</taxon>
        <taxon>Phreatobacteraceae</taxon>
        <taxon>Phreatobacter</taxon>
    </lineage>
</organism>
<dbReference type="Pfam" id="PF01541">
    <property type="entry name" value="GIY-YIG"/>
    <property type="match status" value="1"/>
</dbReference>
<dbReference type="AlphaFoldDB" id="A0A4D7APN0"/>
<dbReference type="InterPro" id="IPR050190">
    <property type="entry name" value="UPF0213_domain"/>
</dbReference>
<evidence type="ECO:0000256" key="1">
    <source>
        <dbReference type="ARBA" id="ARBA00007435"/>
    </source>
</evidence>
<proteinExistence type="inferred from homology"/>
<dbReference type="Proteomes" id="UP000298781">
    <property type="component" value="Chromosome"/>
</dbReference>
<gene>
    <name evidence="3" type="ORF">E8M01_02220</name>
</gene>
<sequence>MYYVYMMASDRNGTLYVGVTNDIARRSYQHRTGTGAAFTRKYGVVKLVWMEPHDSIVEAIGREKQIKGWNRAWKLKLIERDNPHWEDLYERLNG</sequence>
<dbReference type="PANTHER" id="PTHR34477">
    <property type="entry name" value="UPF0213 PROTEIN YHBQ"/>
    <property type="match status" value="1"/>
</dbReference>
<evidence type="ECO:0000259" key="2">
    <source>
        <dbReference type="PROSITE" id="PS50164"/>
    </source>
</evidence>
<dbReference type="SMART" id="SM00465">
    <property type="entry name" value="GIYc"/>
    <property type="match status" value="1"/>
</dbReference>
<dbReference type="RefSeq" id="WP_136958616.1">
    <property type="nucleotide sequence ID" value="NZ_CP039690.1"/>
</dbReference>
<comment type="similarity">
    <text evidence="1">Belongs to the UPF0213 family.</text>
</comment>
<dbReference type="PANTHER" id="PTHR34477:SF5">
    <property type="entry name" value="BSL5627 PROTEIN"/>
    <property type="match status" value="1"/>
</dbReference>